<dbReference type="EMBL" id="AMZH03015818">
    <property type="protein sequence ID" value="RRT45459.1"/>
    <property type="molecule type" value="Genomic_DNA"/>
</dbReference>
<protein>
    <submittedName>
        <fullName evidence="1">Uncharacterized protein</fullName>
    </submittedName>
</protein>
<proteinExistence type="predicted"/>
<name>A0A426Y129_ENSVE</name>
<evidence type="ECO:0000313" key="1">
    <source>
        <dbReference type="EMBL" id="RRT45459.1"/>
    </source>
</evidence>
<evidence type="ECO:0000313" key="2">
    <source>
        <dbReference type="Proteomes" id="UP000287651"/>
    </source>
</evidence>
<comment type="caution">
    <text evidence="1">The sequence shown here is derived from an EMBL/GenBank/DDBJ whole genome shotgun (WGS) entry which is preliminary data.</text>
</comment>
<dbReference type="Proteomes" id="UP000287651">
    <property type="component" value="Unassembled WGS sequence"/>
</dbReference>
<gene>
    <name evidence="1" type="ORF">B296_00029967</name>
</gene>
<reference evidence="1 2" key="1">
    <citation type="journal article" date="2014" name="Agronomy (Basel)">
        <title>A Draft Genome Sequence for Ensete ventricosum, the Drought-Tolerant Tree Against Hunger.</title>
        <authorList>
            <person name="Harrison J."/>
            <person name="Moore K.A."/>
            <person name="Paszkiewicz K."/>
            <person name="Jones T."/>
            <person name="Grant M."/>
            <person name="Ambacheew D."/>
            <person name="Muzemil S."/>
            <person name="Studholme D.J."/>
        </authorList>
    </citation>
    <scope>NUCLEOTIDE SEQUENCE [LARGE SCALE GENOMIC DNA]</scope>
</reference>
<accession>A0A426Y129</accession>
<organism evidence="1 2">
    <name type="scientific">Ensete ventricosum</name>
    <name type="common">Abyssinian banana</name>
    <name type="synonym">Musa ensete</name>
    <dbReference type="NCBI Taxonomy" id="4639"/>
    <lineage>
        <taxon>Eukaryota</taxon>
        <taxon>Viridiplantae</taxon>
        <taxon>Streptophyta</taxon>
        <taxon>Embryophyta</taxon>
        <taxon>Tracheophyta</taxon>
        <taxon>Spermatophyta</taxon>
        <taxon>Magnoliopsida</taxon>
        <taxon>Liliopsida</taxon>
        <taxon>Zingiberales</taxon>
        <taxon>Musaceae</taxon>
        <taxon>Ensete</taxon>
    </lineage>
</organism>
<dbReference type="AlphaFoldDB" id="A0A426Y129"/>
<sequence length="83" mass="9187">MDKNVNKLFDEMLMFVCVLRFVHIPCTTSSGLAQVHLRGAEQDTSCSARRSSPKGMVVSETFSGKNAKREVAPIGQISRRDKS</sequence>